<feature type="domain" description="Glycosyl hydrolases family 38 C-terminal" evidence="1">
    <location>
        <begin position="14"/>
        <end position="113"/>
    </location>
</feature>
<dbReference type="EMBL" id="JANKHO010001100">
    <property type="protein sequence ID" value="KAJ3503745.1"/>
    <property type="molecule type" value="Genomic_DNA"/>
</dbReference>
<dbReference type="AlphaFoldDB" id="A0A9W8JVM5"/>
<proteinExistence type="predicted"/>
<comment type="caution">
    <text evidence="2">The sequence shown here is derived from an EMBL/GenBank/DDBJ whole genome shotgun (WGS) entry which is preliminary data.</text>
</comment>
<evidence type="ECO:0000259" key="1">
    <source>
        <dbReference type="Pfam" id="PF17677"/>
    </source>
</evidence>
<name>A0A9W8JVM5_9AGAR</name>
<keyword evidence="3" id="KW-1185">Reference proteome</keyword>
<dbReference type="Pfam" id="PF17677">
    <property type="entry name" value="Glyco_hydro38C2"/>
    <property type="match status" value="1"/>
</dbReference>
<organism evidence="2 3">
    <name type="scientific">Agrocybe chaxingu</name>
    <dbReference type="NCBI Taxonomy" id="84603"/>
    <lineage>
        <taxon>Eukaryota</taxon>
        <taxon>Fungi</taxon>
        <taxon>Dikarya</taxon>
        <taxon>Basidiomycota</taxon>
        <taxon>Agaricomycotina</taxon>
        <taxon>Agaricomycetes</taxon>
        <taxon>Agaricomycetidae</taxon>
        <taxon>Agaricales</taxon>
        <taxon>Agaricineae</taxon>
        <taxon>Strophariaceae</taxon>
        <taxon>Agrocybe</taxon>
    </lineage>
</organism>
<dbReference type="GO" id="GO:0030246">
    <property type="term" value="F:carbohydrate binding"/>
    <property type="evidence" value="ECO:0007669"/>
    <property type="project" value="InterPro"/>
</dbReference>
<protein>
    <recommendedName>
        <fullName evidence="1">Glycosyl hydrolases family 38 C-terminal domain-containing protein</fullName>
    </recommendedName>
</protein>
<evidence type="ECO:0000313" key="2">
    <source>
        <dbReference type="EMBL" id="KAJ3503745.1"/>
    </source>
</evidence>
<evidence type="ECO:0000313" key="3">
    <source>
        <dbReference type="Proteomes" id="UP001148786"/>
    </source>
</evidence>
<dbReference type="GO" id="GO:0005975">
    <property type="term" value="P:carbohydrate metabolic process"/>
    <property type="evidence" value="ECO:0007669"/>
    <property type="project" value="InterPro"/>
</dbReference>
<dbReference type="SUPFAM" id="SSF74650">
    <property type="entry name" value="Galactose mutarotase-like"/>
    <property type="match status" value="1"/>
</dbReference>
<sequence length="147" mass="16342">MPARLFVVEGARNVFLETVKRGEYDSFDGAVDFEDKDKPVTVVLRLYEVFGGHAQARLRISSHLPVVKAFTTNLLEDEDEELYLVRSADEDSADGARDSSISLGFRGFEVKTVKLVLGALPPSPSSQKRISKRSSWVNVDQDQLLAL</sequence>
<dbReference type="OrthoDB" id="3038322at2759"/>
<dbReference type="GO" id="GO:0003824">
    <property type="term" value="F:catalytic activity"/>
    <property type="evidence" value="ECO:0007669"/>
    <property type="project" value="InterPro"/>
</dbReference>
<gene>
    <name evidence="2" type="ORF">NLJ89_g8296</name>
</gene>
<accession>A0A9W8JVM5</accession>
<dbReference type="InterPro" id="IPR011013">
    <property type="entry name" value="Gal_mutarotase_sf_dom"/>
</dbReference>
<dbReference type="InterPro" id="IPR041147">
    <property type="entry name" value="GH38_C"/>
</dbReference>
<reference evidence="2" key="1">
    <citation type="submission" date="2022-07" db="EMBL/GenBank/DDBJ databases">
        <title>Genome Sequence of Agrocybe chaxingu.</title>
        <authorList>
            <person name="Buettner E."/>
        </authorList>
    </citation>
    <scope>NUCLEOTIDE SEQUENCE</scope>
    <source>
        <strain evidence="2">MP-N11</strain>
    </source>
</reference>
<dbReference type="Proteomes" id="UP001148786">
    <property type="component" value="Unassembled WGS sequence"/>
</dbReference>